<dbReference type="Proteomes" id="UP001151760">
    <property type="component" value="Unassembled WGS sequence"/>
</dbReference>
<gene>
    <name evidence="3" type="ORF">Tco_0749273</name>
</gene>
<feature type="domain" description="Integrase catalytic" evidence="2">
    <location>
        <begin position="582"/>
        <end position="702"/>
    </location>
</feature>
<protein>
    <submittedName>
        <fullName evidence="3">Retrovirus-related pol polyprotein from transposon TNT 1-94</fullName>
    </submittedName>
</protein>
<feature type="region of interest" description="Disordered" evidence="1">
    <location>
        <begin position="295"/>
        <end position="371"/>
    </location>
</feature>
<accession>A0ABQ4Z0Q5</accession>
<dbReference type="PROSITE" id="PS50994">
    <property type="entry name" value="INTEGRASE"/>
    <property type="match status" value="1"/>
</dbReference>
<dbReference type="InterPro" id="IPR001584">
    <property type="entry name" value="Integrase_cat-core"/>
</dbReference>
<feature type="compositionally biased region" description="Polar residues" evidence="1">
    <location>
        <begin position="296"/>
        <end position="307"/>
    </location>
</feature>
<organism evidence="3 4">
    <name type="scientific">Tanacetum coccineum</name>
    <dbReference type="NCBI Taxonomy" id="301880"/>
    <lineage>
        <taxon>Eukaryota</taxon>
        <taxon>Viridiplantae</taxon>
        <taxon>Streptophyta</taxon>
        <taxon>Embryophyta</taxon>
        <taxon>Tracheophyta</taxon>
        <taxon>Spermatophyta</taxon>
        <taxon>Magnoliopsida</taxon>
        <taxon>eudicotyledons</taxon>
        <taxon>Gunneridae</taxon>
        <taxon>Pentapetalae</taxon>
        <taxon>asterids</taxon>
        <taxon>campanulids</taxon>
        <taxon>Asterales</taxon>
        <taxon>Asteraceae</taxon>
        <taxon>Asteroideae</taxon>
        <taxon>Anthemideae</taxon>
        <taxon>Anthemidinae</taxon>
        <taxon>Tanacetum</taxon>
    </lineage>
</organism>
<evidence type="ECO:0000256" key="1">
    <source>
        <dbReference type="SAM" id="MobiDB-lite"/>
    </source>
</evidence>
<dbReference type="Pfam" id="PF13976">
    <property type="entry name" value="gag_pre-integrs"/>
    <property type="match status" value="1"/>
</dbReference>
<dbReference type="InterPro" id="IPR039537">
    <property type="entry name" value="Retrotran_Ty1/copia-like"/>
</dbReference>
<reference evidence="3" key="1">
    <citation type="journal article" date="2022" name="Int. J. Mol. Sci.">
        <title>Draft Genome of Tanacetum Coccineum: Genomic Comparison of Closely Related Tanacetum-Family Plants.</title>
        <authorList>
            <person name="Yamashiro T."/>
            <person name="Shiraishi A."/>
            <person name="Nakayama K."/>
            <person name="Satake H."/>
        </authorList>
    </citation>
    <scope>NUCLEOTIDE SEQUENCE</scope>
</reference>
<feature type="compositionally biased region" description="Basic and acidic residues" evidence="1">
    <location>
        <begin position="353"/>
        <end position="371"/>
    </location>
</feature>
<evidence type="ECO:0000313" key="3">
    <source>
        <dbReference type="EMBL" id="GJS82732.1"/>
    </source>
</evidence>
<dbReference type="SUPFAM" id="SSF53098">
    <property type="entry name" value="Ribonuclease H-like"/>
    <property type="match status" value="1"/>
</dbReference>
<comment type="caution">
    <text evidence="3">The sequence shown here is derived from an EMBL/GenBank/DDBJ whole genome shotgun (WGS) entry which is preliminary data.</text>
</comment>
<dbReference type="InterPro" id="IPR036397">
    <property type="entry name" value="RNaseH_sf"/>
</dbReference>
<dbReference type="InterPro" id="IPR012337">
    <property type="entry name" value="RNaseH-like_sf"/>
</dbReference>
<keyword evidence="4" id="KW-1185">Reference proteome</keyword>
<feature type="compositionally biased region" description="Polar residues" evidence="1">
    <location>
        <begin position="322"/>
        <end position="338"/>
    </location>
</feature>
<dbReference type="EMBL" id="BQNB010010847">
    <property type="protein sequence ID" value="GJS82732.1"/>
    <property type="molecule type" value="Genomic_DNA"/>
</dbReference>
<dbReference type="Gene3D" id="3.30.420.10">
    <property type="entry name" value="Ribonuclease H-like superfamily/Ribonuclease H"/>
    <property type="match status" value="1"/>
</dbReference>
<dbReference type="PANTHER" id="PTHR42648:SF21">
    <property type="entry name" value="CYSTEINE-RICH RLK (RECEPTOR-LIKE PROTEIN KINASE) 8"/>
    <property type="match status" value="1"/>
</dbReference>
<reference evidence="3" key="2">
    <citation type="submission" date="2022-01" db="EMBL/GenBank/DDBJ databases">
        <authorList>
            <person name="Yamashiro T."/>
            <person name="Shiraishi A."/>
            <person name="Satake H."/>
            <person name="Nakayama K."/>
        </authorList>
    </citation>
    <scope>NUCLEOTIDE SEQUENCE</scope>
</reference>
<proteinExistence type="predicted"/>
<sequence>MQNPMWKEQNINIRPPNYSKENFLETFTPQTQLTPEQIFWFKYLLKKKAKALEEQAKDPKPIPVLTVYPPNTSANQNAIDRKCDEIEKKNLLITNENLIANCIAHDVFYTATDFVLTVSRNCPALHERIEHFQTENEKVKLHYQELFDSIKLTWIKTIAKTTFLLNEIENLKTRLKGKMPSITSDTIKSKVSTVEKYAIDVGPIPSCHKNNRNVHPSYLNRLKDTLDTLRKIVKEARNERSSDNDLEYVCVYIKTSQELLEHVIASCPKAVNKRDKFIATTPFTRKKQVTFVEPCETSNNNTSTHVKQQNEKKTNVPVLPSTGVNGVTKASGSKPRSNTKNDRTSRAKSVPKKTVEDYLRNNKSDLHKQTRVDSSISYKRTCPLTRITKSKVVLVRQWKPTGRIIPLRGQCPLIRSTTSTSGPTVAKPQVTNAPVKCCTDRPVVFGLRLLKTYNRESLTAQEFHKEVLGQLDLATIILVQLWVTRIMLLVTVDLEGVDLLKGHRGFNLCTISVEDTMKSSPICLLSKASQKKSWLWYRRLNNLNFCTINDLARKDLVRGLPRLKFEKDHLCSACQLRKSKNYSYKPKTESTNLEVLHTLHMELCELMRVQSINGKKYILVIIDDYLRFTWVKFLRSKDETPDFVVTFLKQIQVGLNKTVRFIRTNNGTKFVNHVLTAFYEQVGITHQTSVLRTPQQNDIVER</sequence>
<evidence type="ECO:0000313" key="4">
    <source>
        <dbReference type="Proteomes" id="UP001151760"/>
    </source>
</evidence>
<dbReference type="InterPro" id="IPR025724">
    <property type="entry name" value="GAG-pre-integrase_dom"/>
</dbReference>
<evidence type="ECO:0000259" key="2">
    <source>
        <dbReference type="PROSITE" id="PS50994"/>
    </source>
</evidence>
<dbReference type="PANTHER" id="PTHR42648">
    <property type="entry name" value="TRANSPOSASE, PUTATIVE-RELATED"/>
    <property type="match status" value="1"/>
</dbReference>
<name>A0ABQ4Z0Q5_9ASTR</name>